<evidence type="ECO:0000313" key="5">
    <source>
        <dbReference type="Proteomes" id="UP000321917"/>
    </source>
</evidence>
<evidence type="ECO:0000313" key="4">
    <source>
        <dbReference type="Proteomes" id="UP000321525"/>
    </source>
</evidence>
<dbReference type="EMBL" id="VOLQ01000001">
    <property type="protein sequence ID" value="TWX72239.1"/>
    <property type="molecule type" value="Genomic_DNA"/>
</dbReference>
<keyword evidence="1" id="KW-0812">Transmembrane</keyword>
<feature type="transmembrane region" description="Helical" evidence="1">
    <location>
        <begin position="41"/>
        <end position="60"/>
    </location>
</feature>
<keyword evidence="1" id="KW-1133">Transmembrane helix</keyword>
<organism evidence="3 5">
    <name type="scientific">Colwellia hornerae</name>
    <dbReference type="NCBI Taxonomy" id="89402"/>
    <lineage>
        <taxon>Bacteria</taxon>
        <taxon>Pseudomonadati</taxon>
        <taxon>Pseudomonadota</taxon>
        <taxon>Gammaproteobacteria</taxon>
        <taxon>Alteromonadales</taxon>
        <taxon>Colwelliaceae</taxon>
        <taxon>Colwellia</taxon>
    </lineage>
</organism>
<proteinExistence type="predicted"/>
<keyword evidence="1" id="KW-0472">Membrane</keyword>
<protein>
    <submittedName>
        <fullName evidence="3">DUF1145 domain-containing protein</fullName>
    </submittedName>
</protein>
<accession>A0A5C6QTL6</accession>
<dbReference type="OrthoDB" id="6227845at2"/>
<gene>
    <name evidence="2" type="ORF">ESZ26_03305</name>
    <name evidence="3" type="ORF">ESZ27_00060</name>
</gene>
<name>A0A5C6QTL6_9GAMM</name>
<reference evidence="3 5" key="1">
    <citation type="submission" date="2019-07" db="EMBL/GenBank/DDBJ databases">
        <title>Genomes of sea-ice associated Colwellia species.</title>
        <authorList>
            <person name="Bowman J.P."/>
        </authorList>
    </citation>
    <scope>NUCLEOTIDE SEQUENCE [LARGE SCALE GENOMIC DNA]</scope>
    <source>
        <strain evidence="2 4">ACAM 607</strain>
        <strain evidence="3 5">IC036</strain>
    </source>
</reference>
<evidence type="ECO:0000256" key="1">
    <source>
        <dbReference type="SAM" id="Phobius"/>
    </source>
</evidence>
<comment type="caution">
    <text evidence="3">The sequence shown here is derived from an EMBL/GenBank/DDBJ whole genome shotgun (WGS) entry which is preliminary data.</text>
</comment>
<dbReference type="EMBL" id="VOLR01000003">
    <property type="protein sequence ID" value="TWX62429.1"/>
    <property type="molecule type" value="Genomic_DNA"/>
</dbReference>
<dbReference type="AlphaFoldDB" id="A0A5C6QTL6"/>
<dbReference type="Proteomes" id="UP000321917">
    <property type="component" value="Unassembled WGS sequence"/>
</dbReference>
<evidence type="ECO:0000313" key="3">
    <source>
        <dbReference type="EMBL" id="TWX72239.1"/>
    </source>
</evidence>
<evidence type="ECO:0000313" key="2">
    <source>
        <dbReference type="EMBL" id="TWX62429.1"/>
    </source>
</evidence>
<dbReference type="Proteomes" id="UP000321525">
    <property type="component" value="Unassembled WGS sequence"/>
</dbReference>
<sequence>MKGIKMLSTIIVMLKMSLTALWILALLGLLSLSPLPAEYQFYLLALAIIVLLVHFIEFFTMRANFKNHTKSEMNFRQTMLWGLGYWLPILKHYQEQAKLKT</sequence>
<keyword evidence="4" id="KW-1185">Reference proteome</keyword>